<feature type="domain" description="DUF7345" evidence="4">
    <location>
        <begin position="67"/>
        <end position="195"/>
    </location>
</feature>
<keyword evidence="6" id="KW-1185">Reference proteome</keyword>
<evidence type="ECO:0000259" key="3">
    <source>
        <dbReference type="Pfam" id="PF24034"/>
    </source>
</evidence>
<dbReference type="AlphaFoldDB" id="A0A7D6GQ31"/>
<accession>A0A7D6GQ31</accession>
<dbReference type="GeneID" id="56143819"/>
<feature type="transmembrane region" description="Helical" evidence="2">
    <location>
        <begin position="254"/>
        <end position="277"/>
    </location>
</feature>
<feature type="compositionally biased region" description="Polar residues" evidence="1">
    <location>
        <begin position="238"/>
        <end position="252"/>
    </location>
</feature>
<evidence type="ECO:0000259" key="4">
    <source>
        <dbReference type="Pfam" id="PF24036"/>
    </source>
</evidence>
<keyword evidence="2" id="KW-0472">Membrane</keyword>
<feature type="region of interest" description="Disordered" evidence="1">
    <location>
        <begin position="225"/>
        <end position="252"/>
    </location>
</feature>
<gene>
    <name evidence="5" type="ORF">HYG81_11400</name>
</gene>
<sequence length="397" mass="43051">MDVRGLRALVCVLVVVACSLALVSVPAAVAADAGTQRAALQEGPDGNETGSNESVQLEDADRIHIDVVIAEDGSAKVTADYQFNLYGENSSAAEWESLNESLSTDRERYVEEERDSWNDTLAKAQNQTSREMNISDVSITTEEDSQPREIGHAKVSFTWSEFALVEMTQIKAGDALSGFTLEEGTTLQFHWPEEYTVYENNGEPQIDPMPNEPAEGSVAWHGEETSFTDDQPRVELTKNGNSSAGQTPSNSGPAMPWVIVLLALALLATVGVAGWLLGRNRAGTGSIEAESEAQWRTDGSTTDDSPTDGSTAVNSSQSDDPPADGPPPELLSNEERVLRLLKQRGGRVKQQEVVSELDWTEAKTSQVVGDLRENDEIDVFRIGRENVLALPEDESGR</sequence>
<reference evidence="5 6" key="1">
    <citation type="submission" date="2020-07" db="EMBL/GenBank/DDBJ databases">
        <title>Natrinema (YPL30) sp. nov. and Haloterrigena xxxxxx (YPL8) sp. nov., isolated from a salt mine.</title>
        <authorList>
            <person name="Cui H."/>
        </authorList>
    </citation>
    <scope>NUCLEOTIDE SEQUENCE [LARGE SCALE GENOMIC DNA]</scope>
    <source>
        <strain evidence="5 6">YPL13</strain>
    </source>
</reference>
<evidence type="ECO:0008006" key="7">
    <source>
        <dbReference type="Google" id="ProtNLM"/>
    </source>
</evidence>
<dbReference type="InterPro" id="IPR055769">
    <property type="entry name" value="DUF7345"/>
</dbReference>
<name>A0A7D6GQ31_9EURY</name>
<evidence type="ECO:0000313" key="6">
    <source>
        <dbReference type="Proteomes" id="UP000510869"/>
    </source>
</evidence>
<dbReference type="PROSITE" id="PS51257">
    <property type="entry name" value="PROKAR_LIPOPROTEIN"/>
    <property type="match status" value="1"/>
</dbReference>
<feature type="region of interest" description="Disordered" evidence="1">
    <location>
        <begin position="285"/>
        <end position="330"/>
    </location>
</feature>
<proteinExistence type="predicted"/>
<evidence type="ECO:0000256" key="2">
    <source>
        <dbReference type="SAM" id="Phobius"/>
    </source>
</evidence>
<evidence type="ECO:0000313" key="5">
    <source>
        <dbReference type="EMBL" id="QLK24723.1"/>
    </source>
</evidence>
<dbReference type="RefSeq" id="WP_180839803.1">
    <property type="nucleotide sequence ID" value="NZ_CP059154.1"/>
</dbReference>
<dbReference type="InterPro" id="IPR055767">
    <property type="entry name" value="DUF7343"/>
</dbReference>
<dbReference type="OrthoDB" id="27885at2157"/>
<keyword evidence="2" id="KW-1133">Transmembrane helix</keyword>
<feature type="domain" description="DUF7343" evidence="3">
    <location>
        <begin position="330"/>
        <end position="391"/>
    </location>
</feature>
<protein>
    <recommendedName>
        <fullName evidence="7">DUF4897 domain-containing protein</fullName>
    </recommendedName>
</protein>
<keyword evidence="2" id="KW-0812">Transmembrane</keyword>
<evidence type="ECO:0000256" key="1">
    <source>
        <dbReference type="SAM" id="MobiDB-lite"/>
    </source>
</evidence>
<feature type="compositionally biased region" description="Low complexity" evidence="1">
    <location>
        <begin position="297"/>
        <end position="311"/>
    </location>
</feature>
<dbReference type="Pfam" id="PF24036">
    <property type="entry name" value="DUF7345"/>
    <property type="match status" value="1"/>
</dbReference>
<dbReference type="KEGG" id="nay:HYG81_11400"/>
<dbReference type="Proteomes" id="UP000510869">
    <property type="component" value="Chromosome"/>
</dbReference>
<organism evidence="5 6">
    <name type="scientific">Natrinema zhouii</name>
    <dbReference type="NCBI Taxonomy" id="1710539"/>
    <lineage>
        <taxon>Archaea</taxon>
        <taxon>Methanobacteriati</taxon>
        <taxon>Methanobacteriota</taxon>
        <taxon>Stenosarchaea group</taxon>
        <taxon>Halobacteria</taxon>
        <taxon>Halobacteriales</taxon>
        <taxon>Natrialbaceae</taxon>
        <taxon>Natrinema</taxon>
    </lineage>
</organism>
<dbReference type="EMBL" id="CP059154">
    <property type="protein sequence ID" value="QLK24723.1"/>
    <property type="molecule type" value="Genomic_DNA"/>
</dbReference>
<dbReference type="Pfam" id="PF24034">
    <property type="entry name" value="DUF7343"/>
    <property type="match status" value="1"/>
</dbReference>